<protein>
    <submittedName>
        <fullName evidence="1">Uncharacterized protein</fullName>
    </submittedName>
</protein>
<evidence type="ECO:0000313" key="1">
    <source>
        <dbReference type="EMBL" id="QIL47659.1"/>
    </source>
</evidence>
<keyword evidence="2" id="KW-1185">Reference proteome</keyword>
<dbReference type="EMBL" id="CP049887">
    <property type="protein sequence ID" value="QIL47659.1"/>
    <property type="molecule type" value="Genomic_DNA"/>
</dbReference>
<name>A0A6G8ARR2_9ENTE</name>
<dbReference type="Proteomes" id="UP000501747">
    <property type="component" value="Chromosome"/>
</dbReference>
<organism evidence="1 2">
    <name type="scientific">Vagococcus hydrophili</name>
    <dbReference type="NCBI Taxonomy" id="2714947"/>
    <lineage>
        <taxon>Bacteria</taxon>
        <taxon>Bacillati</taxon>
        <taxon>Bacillota</taxon>
        <taxon>Bacilli</taxon>
        <taxon>Lactobacillales</taxon>
        <taxon>Enterococcaceae</taxon>
        <taxon>Vagococcus</taxon>
    </lineage>
</organism>
<proteinExistence type="predicted"/>
<reference evidence="1 2" key="1">
    <citation type="submission" date="2020-03" db="EMBL/GenBank/DDBJ databases">
        <title>Vagococcus sp. nov., isolated from beetles.</title>
        <authorList>
            <person name="Hyun D.-W."/>
            <person name="Bae J.-W."/>
        </authorList>
    </citation>
    <scope>NUCLEOTIDE SEQUENCE [LARGE SCALE GENOMIC DNA]</scope>
    <source>
        <strain evidence="1 2">HDW17B</strain>
    </source>
</reference>
<dbReference type="AlphaFoldDB" id="A0A6G8ARR2"/>
<sequence>MATKEIFINSKEINSFNQLVHYSGSTFSKAYFLTLWRYFTVDDLKDTQHLLVEQHIDDFIPIILDEYYSVTLNKIDVLTKNDISFWTYELLIKKGEKNYARCLSKIYIKENS</sequence>
<accession>A0A6G8ARR2</accession>
<dbReference type="KEGG" id="vhy:G7082_03445"/>
<dbReference type="RefSeq" id="WP_166033831.1">
    <property type="nucleotide sequence ID" value="NZ_CP049887.1"/>
</dbReference>
<evidence type="ECO:0000313" key="2">
    <source>
        <dbReference type="Proteomes" id="UP000501747"/>
    </source>
</evidence>
<gene>
    <name evidence="1" type="ORF">G7082_03445</name>
</gene>